<dbReference type="EMBL" id="JAGSOY010000150">
    <property type="protein sequence ID" value="MBU2714097.1"/>
    <property type="molecule type" value="Genomic_DNA"/>
</dbReference>
<dbReference type="RefSeq" id="WP_215822368.1">
    <property type="nucleotide sequence ID" value="NZ_JAGSOY010000150.1"/>
</dbReference>
<reference evidence="1 2" key="1">
    <citation type="submission" date="2021-04" db="EMBL/GenBank/DDBJ databases">
        <authorList>
            <person name="Pira H."/>
            <person name="Risdian C."/>
            <person name="Wink J."/>
        </authorList>
    </citation>
    <scope>NUCLEOTIDE SEQUENCE [LARGE SCALE GENOMIC DNA]</scope>
    <source>
        <strain evidence="1 2">WH53</strain>
    </source>
</reference>
<proteinExistence type="predicted"/>
<protein>
    <recommendedName>
        <fullName evidence="3">Ankyrin repeat domain-containing protein</fullName>
    </recommendedName>
</protein>
<evidence type="ECO:0000313" key="2">
    <source>
        <dbReference type="Proteomes" id="UP000690515"/>
    </source>
</evidence>
<sequence>MVYISLYFQFNESAYNKNFVSAFCDMDEDGPTEVFARAMGGANSKLVTEINDFLEEYNIFCDEVLICHKHECIKFAIDLYDGAEEFVDLLEQTEVETFTLVAYHPDWQNEDTGYPEYERYCLKDGEVTFETFNPDTEAEYYTELDYELAQACKAGNLSQVQALVDQGANPNLPID</sequence>
<evidence type="ECO:0000313" key="1">
    <source>
        <dbReference type="EMBL" id="MBU2714097.1"/>
    </source>
</evidence>
<name>A0ABS5ZJ41_9GAMM</name>
<keyword evidence="2" id="KW-1185">Reference proteome</keyword>
<dbReference type="Proteomes" id="UP000690515">
    <property type="component" value="Unassembled WGS sequence"/>
</dbReference>
<feature type="non-terminal residue" evidence="1">
    <location>
        <position position="175"/>
    </location>
</feature>
<accession>A0ABS5ZJ41</accession>
<gene>
    <name evidence="1" type="ORF">KCG35_23890</name>
</gene>
<organism evidence="1 2">
    <name type="scientific">Zooshikella harenae</name>
    <dbReference type="NCBI Taxonomy" id="2827238"/>
    <lineage>
        <taxon>Bacteria</taxon>
        <taxon>Pseudomonadati</taxon>
        <taxon>Pseudomonadota</taxon>
        <taxon>Gammaproteobacteria</taxon>
        <taxon>Oceanospirillales</taxon>
        <taxon>Zooshikellaceae</taxon>
        <taxon>Zooshikella</taxon>
    </lineage>
</organism>
<comment type="caution">
    <text evidence="1">The sequence shown here is derived from an EMBL/GenBank/DDBJ whole genome shotgun (WGS) entry which is preliminary data.</text>
</comment>
<evidence type="ECO:0008006" key="3">
    <source>
        <dbReference type="Google" id="ProtNLM"/>
    </source>
</evidence>